<evidence type="ECO:0000313" key="13">
    <source>
        <dbReference type="Proteomes" id="UP001359485"/>
    </source>
</evidence>
<gene>
    <name evidence="12" type="ORF">RUM44_000150</name>
</gene>
<evidence type="ECO:0000256" key="4">
    <source>
        <dbReference type="ARBA" id="ARBA00022553"/>
    </source>
</evidence>
<evidence type="ECO:0000256" key="8">
    <source>
        <dbReference type="SAM" id="MobiDB-lite"/>
    </source>
</evidence>
<dbReference type="EMBL" id="JAWJWF010000003">
    <property type="protein sequence ID" value="KAK6634903.1"/>
    <property type="molecule type" value="Genomic_DNA"/>
</dbReference>
<dbReference type="PROSITE" id="PS51082">
    <property type="entry name" value="WH2"/>
    <property type="match status" value="2"/>
</dbReference>
<accession>A0ABR1B4M7</accession>
<dbReference type="SMART" id="SM00461">
    <property type="entry name" value="WH1"/>
    <property type="match status" value="1"/>
</dbReference>
<feature type="compositionally biased region" description="Pro residues" evidence="8">
    <location>
        <begin position="344"/>
        <end position="372"/>
    </location>
</feature>
<dbReference type="CDD" id="cd00132">
    <property type="entry name" value="CRIB"/>
    <property type="match status" value="1"/>
</dbReference>
<dbReference type="Gene3D" id="2.30.29.30">
    <property type="entry name" value="Pleckstrin-homology domain (PH domain)/Phosphotyrosine-binding domain (PTB)"/>
    <property type="match status" value="1"/>
</dbReference>
<keyword evidence="6" id="KW-0206">Cytoskeleton</keyword>
<evidence type="ECO:0000259" key="10">
    <source>
        <dbReference type="PROSITE" id="PS50229"/>
    </source>
</evidence>
<feature type="domain" description="WH1" evidence="10">
    <location>
        <begin position="24"/>
        <end position="134"/>
    </location>
</feature>
<dbReference type="PANTHER" id="PTHR11202:SF36">
    <property type="entry name" value="ACTIN NUCLEATION-PROMOTING FACTOR WASL"/>
    <property type="match status" value="1"/>
</dbReference>
<dbReference type="Proteomes" id="UP001359485">
    <property type="component" value="Unassembled WGS sequence"/>
</dbReference>
<evidence type="ECO:0000259" key="11">
    <source>
        <dbReference type="PROSITE" id="PS51082"/>
    </source>
</evidence>
<feature type="domain" description="WH2" evidence="11">
    <location>
        <begin position="404"/>
        <end position="421"/>
    </location>
</feature>
<feature type="compositionally biased region" description="Pro residues" evidence="8">
    <location>
        <begin position="278"/>
        <end position="299"/>
    </location>
</feature>
<comment type="caution">
    <text evidence="12">The sequence shown here is derived from an EMBL/GenBank/DDBJ whole genome shotgun (WGS) entry which is preliminary data.</text>
</comment>
<sequence length="474" mass="52536">MMPGRPSSESRLLSREENLLLFSLLGAKCQSLASSVVQLFLTESPNHSHWKRKDAGIMCLVKDHTKRSYFFRLYCLTRKMMVWENELYNGLEYTAPRVWLHTFEAETCMAAFNFADEEEAKFFQNEVLRTLATKSQKQIERRARNSRQIDSYQGVTTNVPHSYIHNGPDMRHQKKKGGTQLHIGNGNKGRDSRRRLRKEDIGEPQDFRHVSHVGWDANRGFEGHGEALDDPQLKEILCKAGVSDNQLLDPDTREFIYGFLEQVGGLPAVKNEVTKLPKAPPVPSRAPPPAYPMSKPLPSPATSSTNTRRQVSAPVSSQRVAPPPPPPPPSLPKLPDAEKSRTVPAPPPPPPPPPLLSEPPAPPPPRPGPNPPLDARSALMEAIKSGATLKHVDVEKKPVTHMDSRGELLDQIRQGVELKSVQQMEKPNGPSVPLDGIAGALARALAERSKAFHHDSDSDSDSDADGDSDSEWDE</sequence>
<dbReference type="Gene3D" id="3.90.810.10">
    <property type="entry name" value="CRIB domain"/>
    <property type="match status" value="2"/>
</dbReference>
<dbReference type="SMART" id="SM00285">
    <property type="entry name" value="PBD"/>
    <property type="match status" value="1"/>
</dbReference>
<dbReference type="InterPro" id="IPR036936">
    <property type="entry name" value="CRIB_dom_sf"/>
</dbReference>
<dbReference type="Pfam" id="PF00786">
    <property type="entry name" value="PBD"/>
    <property type="match status" value="1"/>
</dbReference>
<dbReference type="SUPFAM" id="SSF50729">
    <property type="entry name" value="PH domain-like"/>
    <property type="match status" value="1"/>
</dbReference>
<evidence type="ECO:0000256" key="1">
    <source>
        <dbReference type="ARBA" id="ARBA00004123"/>
    </source>
</evidence>
<dbReference type="InterPro" id="IPR000095">
    <property type="entry name" value="CRIB_dom"/>
</dbReference>
<keyword evidence="7" id="KW-0539">Nucleus</keyword>
<evidence type="ECO:0000256" key="2">
    <source>
        <dbReference type="ARBA" id="ARBA00004245"/>
    </source>
</evidence>
<dbReference type="Pfam" id="PF02205">
    <property type="entry name" value="WH2"/>
    <property type="match status" value="2"/>
</dbReference>
<feature type="region of interest" description="Disordered" evidence="8">
    <location>
        <begin position="448"/>
        <end position="474"/>
    </location>
</feature>
<comment type="subcellular location">
    <subcellularLocation>
        <location evidence="2">Cytoplasm</location>
        <location evidence="2">Cytoskeleton</location>
    </subcellularLocation>
    <subcellularLocation>
        <location evidence="1">Nucleus</location>
    </subcellularLocation>
</comment>
<evidence type="ECO:0000256" key="6">
    <source>
        <dbReference type="ARBA" id="ARBA00023212"/>
    </source>
</evidence>
<dbReference type="SUPFAM" id="SSF47912">
    <property type="entry name" value="Wiscott-Aldrich syndrome protein, WASP, C-terminal domain"/>
    <property type="match status" value="2"/>
</dbReference>
<feature type="compositionally biased region" description="Basic and acidic residues" evidence="8">
    <location>
        <begin position="448"/>
        <end position="457"/>
    </location>
</feature>
<dbReference type="InterPro" id="IPR000697">
    <property type="entry name" value="WH1/EVH1_dom"/>
</dbReference>
<reference evidence="12 13" key="1">
    <citation type="submission" date="2023-09" db="EMBL/GenBank/DDBJ databases">
        <title>Genomes of two closely related lineages of the louse Polyplax serrata with different host specificities.</title>
        <authorList>
            <person name="Martinu J."/>
            <person name="Tarabai H."/>
            <person name="Stefka J."/>
            <person name="Hypsa V."/>
        </authorList>
    </citation>
    <scope>NUCLEOTIDE SEQUENCE [LARGE SCALE GENOMIC DNA]</scope>
    <source>
        <strain evidence="12">98ZLc_SE</strain>
    </source>
</reference>
<dbReference type="PROSITE" id="PS50229">
    <property type="entry name" value="WH1"/>
    <property type="match status" value="1"/>
</dbReference>
<evidence type="ECO:0000256" key="3">
    <source>
        <dbReference type="ARBA" id="ARBA00022490"/>
    </source>
</evidence>
<organism evidence="12 13">
    <name type="scientific">Polyplax serrata</name>
    <name type="common">Common mouse louse</name>
    <dbReference type="NCBI Taxonomy" id="468196"/>
    <lineage>
        <taxon>Eukaryota</taxon>
        <taxon>Metazoa</taxon>
        <taxon>Ecdysozoa</taxon>
        <taxon>Arthropoda</taxon>
        <taxon>Hexapoda</taxon>
        <taxon>Insecta</taxon>
        <taxon>Pterygota</taxon>
        <taxon>Neoptera</taxon>
        <taxon>Paraneoptera</taxon>
        <taxon>Psocodea</taxon>
        <taxon>Troctomorpha</taxon>
        <taxon>Phthiraptera</taxon>
        <taxon>Anoplura</taxon>
        <taxon>Polyplacidae</taxon>
        <taxon>Polyplax</taxon>
    </lineage>
</organism>
<feature type="compositionally biased region" description="Pro residues" evidence="8">
    <location>
        <begin position="321"/>
        <end position="332"/>
    </location>
</feature>
<evidence type="ECO:0000256" key="5">
    <source>
        <dbReference type="ARBA" id="ARBA00022737"/>
    </source>
</evidence>
<keyword evidence="4" id="KW-0597">Phosphoprotein</keyword>
<feature type="domain" description="WH2" evidence="11">
    <location>
        <begin position="375"/>
        <end position="392"/>
    </location>
</feature>
<name>A0ABR1B4M7_POLSC</name>
<feature type="compositionally biased region" description="Low complexity" evidence="8">
    <location>
        <begin position="308"/>
        <end position="320"/>
    </location>
</feature>
<dbReference type="PROSITE" id="PS50108">
    <property type="entry name" value="CRIB"/>
    <property type="match status" value="1"/>
</dbReference>
<keyword evidence="13" id="KW-1185">Reference proteome</keyword>
<dbReference type="CDD" id="cd01205">
    <property type="entry name" value="EVH1_WASP-like"/>
    <property type="match status" value="1"/>
</dbReference>
<evidence type="ECO:0000259" key="9">
    <source>
        <dbReference type="PROSITE" id="PS50108"/>
    </source>
</evidence>
<keyword evidence="5" id="KW-0677">Repeat</keyword>
<evidence type="ECO:0008006" key="14">
    <source>
        <dbReference type="Google" id="ProtNLM"/>
    </source>
</evidence>
<dbReference type="InterPro" id="IPR003124">
    <property type="entry name" value="WH2_dom"/>
</dbReference>
<feature type="region of interest" description="Disordered" evidence="8">
    <location>
        <begin position="163"/>
        <end position="207"/>
    </location>
</feature>
<feature type="region of interest" description="Disordered" evidence="8">
    <location>
        <begin position="275"/>
        <end position="376"/>
    </location>
</feature>
<feature type="compositionally biased region" description="Acidic residues" evidence="8">
    <location>
        <begin position="458"/>
        <end position="474"/>
    </location>
</feature>
<keyword evidence="3" id="KW-0963">Cytoplasm</keyword>
<dbReference type="Pfam" id="PF00568">
    <property type="entry name" value="WH1"/>
    <property type="match status" value="1"/>
</dbReference>
<evidence type="ECO:0000313" key="12">
    <source>
        <dbReference type="EMBL" id="KAK6634903.1"/>
    </source>
</evidence>
<proteinExistence type="predicted"/>
<dbReference type="InterPro" id="IPR033927">
    <property type="entry name" value="WASPfam_EVH1"/>
</dbReference>
<feature type="domain" description="CRIB" evidence="9">
    <location>
        <begin position="201"/>
        <end position="214"/>
    </location>
</feature>
<dbReference type="PANTHER" id="PTHR11202">
    <property type="entry name" value="SPROUTY-RELATED, EVH1 DOMAIN-CONTAINING PROTEIN FAMILY MEMBER"/>
    <property type="match status" value="1"/>
</dbReference>
<dbReference type="InterPro" id="IPR011026">
    <property type="entry name" value="WAS_C"/>
</dbReference>
<dbReference type="InterPro" id="IPR011993">
    <property type="entry name" value="PH-like_dom_sf"/>
</dbReference>
<evidence type="ECO:0000256" key="7">
    <source>
        <dbReference type="ARBA" id="ARBA00023242"/>
    </source>
</evidence>
<dbReference type="SMART" id="SM00246">
    <property type="entry name" value="WH2"/>
    <property type="match status" value="2"/>
</dbReference>
<feature type="compositionally biased region" description="Basic and acidic residues" evidence="8">
    <location>
        <begin position="197"/>
        <end position="207"/>
    </location>
</feature>
<protein>
    <recommendedName>
        <fullName evidence="14">WASp</fullName>
    </recommendedName>
</protein>